<organism evidence="1 2">
    <name type="scientific">Neolamprologus brichardi</name>
    <name type="common">Fairy cichlid</name>
    <name type="synonym">Lamprologus brichardi</name>
    <dbReference type="NCBI Taxonomy" id="32507"/>
    <lineage>
        <taxon>Eukaryota</taxon>
        <taxon>Metazoa</taxon>
        <taxon>Chordata</taxon>
        <taxon>Craniata</taxon>
        <taxon>Vertebrata</taxon>
        <taxon>Euteleostomi</taxon>
        <taxon>Actinopterygii</taxon>
        <taxon>Neopterygii</taxon>
        <taxon>Teleostei</taxon>
        <taxon>Neoteleostei</taxon>
        <taxon>Acanthomorphata</taxon>
        <taxon>Ovalentaria</taxon>
        <taxon>Cichlomorphae</taxon>
        <taxon>Cichliformes</taxon>
        <taxon>Cichlidae</taxon>
        <taxon>African cichlids</taxon>
        <taxon>Pseudocrenilabrinae</taxon>
        <taxon>Lamprologini</taxon>
        <taxon>Neolamprologus</taxon>
    </lineage>
</organism>
<proteinExistence type="predicted"/>
<protein>
    <submittedName>
        <fullName evidence="1">Uncharacterized protein</fullName>
    </submittedName>
</protein>
<dbReference type="STRING" id="32507.ENSNBRP00000012121"/>
<reference evidence="1" key="1">
    <citation type="submission" date="2025-08" db="UniProtKB">
        <authorList>
            <consortium name="Ensembl"/>
        </authorList>
    </citation>
    <scope>IDENTIFICATION</scope>
</reference>
<dbReference type="AlphaFoldDB" id="A0A3Q4GSS1"/>
<dbReference type="GeneTree" id="ENSGT00940000176100"/>
<reference evidence="1" key="2">
    <citation type="submission" date="2025-09" db="UniProtKB">
        <authorList>
            <consortium name="Ensembl"/>
        </authorList>
    </citation>
    <scope>IDENTIFICATION</scope>
</reference>
<evidence type="ECO:0000313" key="2">
    <source>
        <dbReference type="Proteomes" id="UP000261580"/>
    </source>
</evidence>
<sequence>KVIKCKALVAWEPQEPMVFEEIEVEPPQDNEVRIKVRRPLSRLAALCASLTNGNFGVLRD</sequence>
<keyword evidence="2" id="KW-1185">Reference proteome</keyword>
<name>A0A3Q4GSS1_NEOBR</name>
<dbReference type="Proteomes" id="UP000261580">
    <property type="component" value="Unassembled WGS sequence"/>
</dbReference>
<dbReference type="SUPFAM" id="SSF50129">
    <property type="entry name" value="GroES-like"/>
    <property type="match status" value="1"/>
</dbReference>
<dbReference type="Gene3D" id="3.90.180.10">
    <property type="entry name" value="Medium-chain alcohol dehydrogenases, catalytic domain"/>
    <property type="match status" value="1"/>
</dbReference>
<dbReference type="InterPro" id="IPR011032">
    <property type="entry name" value="GroES-like_sf"/>
</dbReference>
<evidence type="ECO:0000313" key="1">
    <source>
        <dbReference type="Ensembl" id="ENSNBRP00000012121.1"/>
    </source>
</evidence>
<accession>A0A3Q4GSS1</accession>
<dbReference type="Ensembl" id="ENSNBRT00000012466.1">
    <property type="protein sequence ID" value="ENSNBRP00000012121.1"/>
    <property type="gene ID" value="ENSNBRG00000009474.1"/>
</dbReference>